<dbReference type="PANTHER" id="PTHR13647:SF4">
    <property type="entry name" value="INSULIN-LIKE PEPTIDE 1-RELATED"/>
    <property type="match status" value="1"/>
</dbReference>
<dbReference type="PROSITE" id="PS00262">
    <property type="entry name" value="INSULIN"/>
    <property type="match status" value="1"/>
</dbReference>
<dbReference type="GO" id="GO:0005179">
    <property type="term" value="F:hormone activity"/>
    <property type="evidence" value="ECO:0007669"/>
    <property type="project" value="InterPro"/>
</dbReference>
<evidence type="ECO:0000256" key="3">
    <source>
        <dbReference type="ARBA" id="ARBA00022685"/>
    </source>
</evidence>
<dbReference type="InterPro" id="IPR036438">
    <property type="entry name" value="Insulin-like_sf"/>
</dbReference>
<gene>
    <name evidence="9" type="primary">106094793</name>
</gene>
<dbReference type="SMART" id="SM00078">
    <property type="entry name" value="IlGF"/>
    <property type="match status" value="1"/>
</dbReference>
<dbReference type="InterPro" id="IPR022353">
    <property type="entry name" value="Insulin_CS"/>
</dbReference>
<evidence type="ECO:0000313" key="9">
    <source>
        <dbReference type="EnsemblMetazoa" id="SCAU005637-PA"/>
    </source>
</evidence>
<name>A0A1I8P7U9_STOCA</name>
<evidence type="ECO:0000256" key="7">
    <source>
        <dbReference type="SAM" id="SignalP"/>
    </source>
</evidence>
<dbReference type="InterPro" id="IPR016179">
    <property type="entry name" value="Insulin-like"/>
</dbReference>
<evidence type="ECO:0000313" key="10">
    <source>
        <dbReference type="Proteomes" id="UP000095300"/>
    </source>
</evidence>
<keyword evidence="3" id="KW-0165">Cleavage on pair of basic residues</keyword>
<evidence type="ECO:0000256" key="1">
    <source>
        <dbReference type="ARBA" id="ARBA00009034"/>
    </source>
</evidence>
<dbReference type="EnsemblMetazoa" id="SCAU005637-RA">
    <property type="protein sequence ID" value="SCAU005637-PA"/>
    <property type="gene ID" value="SCAU005637"/>
</dbReference>
<organism evidence="9 10">
    <name type="scientific">Stomoxys calcitrans</name>
    <name type="common">Stable fly</name>
    <name type="synonym">Conops calcitrans</name>
    <dbReference type="NCBI Taxonomy" id="35570"/>
    <lineage>
        <taxon>Eukaryota</taxon>
        <taxon>Metazoa</taxon>
        <taxon>Ecdysozoa</taxon>
        <taxon>Arthropoda</taxon>
        <taxon>Hexapoda</taxon>
        <taxon>Insecta</taxon>
        <taxon>Pterygota</taxon>
        <taxon>Neoptera</taxon>
        <taxon>Endopterygota</taxon>
        <taxon>Diptera</taxon>
        <taxon>Brachycera</taxon>
        <taxon>Muscomorpha</taxon>
        <taxon>Muscoidea</taxon>
        <taxon>Muscidae</taxon>
        <taxon>Stomoxys</taxon>
    </lineage>
</organism>
<protein>
    <recommendedName>
        <fullName evidence="8">Insulin-like domain-containing protein</fullName>
    </recommendedName>
</protein>
<dbReference type="KEGG" id="scac:106094793"/>
<comment type="similarity">
    <text evidence="1 6">Belongs to the insulin family.</text>
</comment>
<evidence type="ECO:0000256" key="5">
    <source>
        <dbReference type="ARBA" id="ARBA00023157"/>
    </source>
</evidence>
<dbReference type="GO" id="GO:0005576">
    <property type="term" value="C:extracellular region"/>
    <property type="evidence" value="ECO:0007669"/>
    <property type="project" value="UniProtKB-SubCell"/>
</dbReference>
<accession>A0A1I8P7U9</accession>
<dbReference type="SUPFAM" id="SSF56994">
    <property type="entry name" value="Insulin-like"/>
    <property type="match status" value="1"/>
</dbReference>
<dbReference type="Proteomes" id="UP000095300">
    <property type="component" value="Unassembled WGS sequence"/>
</dbReference>
<reference evidence="9" key="1">
    <citation type="submission" date="2020-05" db="UniProtKB">
        <authorList>
            <consortium name="EnsemblMetazoa"/>
        </authorList>
    </citation>
    <scope>IDENTIFICATION</scope>
    <source>
        <strain evidence="9">USDA</strain>
    </source>
</reference>
<feature type="chain" id="PRO_5009326183" description="Insulin-like domain-containing protein" evidence="7">
    <location>
        <begin position="19"/>
        <end position="120"/>
    </location>
</feature>
<dbReference type="VEuPathDB" id="VectorBase:SCAU005637"/>
<evidence type="ECO:0000259" key="8">
    <source>
        <dbReference type="SMART" id="SM00078"/>
    </source>
</evidence>
<dbReference type="STRING" id="35570.A0A1I8P7U9"/>
<dbReference type="AlphaFoldDB" id="A0A1I8P7U9"/>
<feature type="signal peptide" evidence="7">
    <location>
        <begin position="1"/>
        <end position="18"/>
    </location>
</feature>
<comment type="subcellular location">
    <subcellularLocation>
        <location evidence="6">Secreted</location>
    </subcellularLocation>
</comment>
<evidence type="ECO:0000256" key="4">
    <source>
        <dbReference type="ARBA" id="ARBA00022729"/>
    </source>
</evidence>
<comment type="subunit">
    <text evidence="2">Heterodimer of a B chain and an A chain linked by two disulfide bonds.</text>
</comment>
<evidence type="ECO:0000256" key="6">
    <source>
        <dbReference type="RuleBase" id="RU000406"/>
    </source>
</evidence>
<dbReference type="Pfam" id="PF00049">
    <property type="entry name" value="Insulin"/>
    <property type="match status" value="1"/>
</dbReference>
<dbReference type="PANTHER" id="PTHR13647">
    <property type="entry name" value="INSULIN-LIKE PEPTIDE 2-RELATED"/>
    <property type="match status" value="1"/>
</dbReference>
<dbReference type="OrthoDB" id="10019596at2759"/>
<dbReference type="CDD" id="cd04366">
    <property type="entry name" value="IlGF_insulin_bombyxin_like"/>
    <property type="match status" value="1"/>
</dbReference>
<dbReference type="Gene3D" id="1.10.100.10">
    <property type="entry name" value="Insulin-like"/>
    <property type="match status" value="1"/>
</dbReference>
<dbReference type="PRINTS" id="PR00276">
    <property type="entry name" value="INSULINFAMLY"/>
</dbReference>
<proteinExistence type="inferred from homology"/>
<keyword evidence="10" id="KW-1185">Reference proteome</keyword>
<sequence length="120" mass="13623">MKILSVLLLFAALYEINGSRFCGPTLTQVLEMVCYNGYNPMIMSKKSSNKPVHHDMDIPDKFNEIDDVSGLKPDSLLNDLLYGNHVNRLAKTRRHRHLGGVYDECCRKDCTLDELAGYCL</sequence>
<keyword evidence="5" id="KW-1015">Disulfide bond</keyword>
<keyword evidence="6" id="KW-0964">Secreted</keyword>
<dbReference type="InterPro" id="IPR022352">
    <property type="entry name" value="Ins/IGF/rlx"/>
</dbReference>
<feature type="domain" description="Insulin-like" evidence="8">
    <location>
        <begin position="19"/>
        <end position="119"/>
    </location>
</feature>
<keyword evidence="4 7" id="KW-0732">Signal</keyword>
<evidence type="ECO:0000256" key="2">
    <source>
        <dbReference type="ARBA" id="ARBA00011207"/>
    </source>
</evidence>